<dbReference type="EMBL" id="BNJG01000001">
    <property type="protein sequence ID" value="GHO52416.1"/>
    <property type="molecule type" value="Genomic_DNA"/>
</dbReference>
<dbReference type="PROSITE" id="PS51986">
    <property type="entry name" value="GS_BETA_GRASP"/>
    <property type="match status" value="1"/>
</dbReference>
<accession>A0ABQ3UI71</accession>
<dbReference type="Gene3D" id="3.10.20.70">
    <property type="entry name" value="Glutamine synthetase, N-terminal domain"/>
    <property type="match status" value="1"/>
</dbReference>
<comment type="similarity">
    <text evidence="1 5 6">Belongs to the glutamine synthetase family.</text>
</comment>
<dbReference type="SUPFAM" id="SSF54368">
    <property type="entry name" value="Glutamine synthetase, N-terminal domain"/>
    <property type="match status" value="1"/>
</dbReference>
<dbReference type="PANTHER" id="PTHR43785">
    <property type="entry name" value="GAMMA-GLUTAMYLPUTRESCINE SYNTHETASE"/>
    <property type="match status" value="1"/>
</dbReference>
<dbReference type="InterPro" id="IPR014746">
    <property type="entry name" value="Gln_synth/guanido_kin_cat_dom"/>
</dbReference>
<feature type="domain" description="GS beta-grasp" evidence="7">
    <location>
        <begin position="15"/>
        <end position="110"/>
    </location>
</feature>
<evidence type="ECO:0000256" key="5">
    <source>
        <dbReference type="PROSITE-ProRule" id="PRU01330"/>
    </source>
</evidence>
<dbReference type="Pfam" id="PF00120">
    <property type="entry name" value="Gln-synt_C"/>
    <property type="match status" value="1"/>
</dbReference>
<evidence type="ECO:0000256" key="4">
    <source>
        <dbReference type="ARBA" id="ARBA00022840"/>
    </source>
</evidence>
<dbReference type="SMART" id="SM01230">
    <property type="entry name" value="Gln-synt_C"/>
    <property type="match status" value="1"/>
</dbReference>
<dbReference type="InterPro" id="IPR008147">
    <property type="entry name" value="Gln_synt_N"/>
</dbReference>
<keyword evidence="4" id="KW-0067">ATP-binding</keyword>
<sequence length="463" mass="53235">MLMDLAEIKRLIEDGQIEYIKLGTPDIDGVFRGKRVDARFFLDSVEDGFAQSDVIFGWDIAENVLPNLHISNWERGFTDFVMKPDLSTFALVPWEQNVASCICDMWNEQGEQIIVSPRHVLKNIIERARQMGYAAMAASELEVRYFREDQASLRDKNFGTHLVPLNPGTNCYVISHATTDEPLIGHIARMMRDYGVDIEGYTREHGPGMYEMNMRYTDILTAGDRTMLFKNGVKEISHQLGYLATFMAKWNDQEDGSSGHTHVSLWDLNKERNVFWEQEAEGHMSQTMRHFVAGVLAKMPELMAIYAPTINSYKRYVEGSWAPTNTTWGMDNRTCSIRVINTHKRAIRIENRVPGCDANFYLVFAATLASGLYGIEHQLELPPRLDGNAYQSGKLDQALKRGDIKTLARNLSEAADLLEGSEMAREYFGSYFVDHFVTTRRWEVREFEKAVTDWERRRYFELI</sequence>
<dbReference type="SUPFAM" id="SSF55931">
    <property type="entry name" value="Glutamine synthetase/guanido kinase"/>
    <property type="match status" value="1"/>
</dbReference>
<evidence type="ECO:0000256" key="3">
    <source>
        <dbReference type="ARBA" id="ARBA00022741"/>
    </source>
</evidence>
<feature type="domain" description="GS catalytic" evidence="8">
    <location>
        <begin position="117"/>
        <end position="463"/>
    </location>
</feature>
<keyword evidence="10" id="KW-1185">Reference proteome</keyword>
<keyword evidence="3" id="KW-0547">Nucleotide-binding</keyword>
<name>A0ABQ3UI71_9CHLR</name>
<protein>
    <submittedName>
        <fullName evidence="9">Glutamine synthetase</fullName>
    </submittedName>
</protein>
<organism evidence="9 10">
    <name type="scientific">Ktedonobacter robiniae</name>
    <dbReference type="NCBI Taxonomy" id="2778365"/>
    <lineage>
        <taxon>Bacteria</taxon>
        <taxon>Bacillati</taxon>
        <taxon>Chloroflexota</taxon>
        <taxon>Ktedonobacteria</taxon>
        <taxon>Ktedonobacterales</taxon>
        <taxon>Ktedonobacteraceae</taxon>
        <taxon>Ktedonobacter</taxon>
    </lineage>
</organism>
<gene>
    <name evidence="9" type="ORF">KSB_08910</name>
</gene>
<evidence type="ECO:0000259" key="8">
    <source>
        <dbReference type="PROSITE" id="PS51987"/>
    </source>
</evidence>
<proteinExistence type="inferred from homology"/>
<keyword evidence="2" id="KW-0436">Ligase</keyword>
<evidence type="ECO:0000313" key="10">
    <source>
        <dbReference type="Proteomes" id="UP000654345"/>
    </source>
</evidence>
<comment type="caution">
    <text evidence="9">The sequence shown here is derived from an EMBL/GenBank/DDBJ whole genome shotgun (WGS) entry which is preliminary data.</text>
</comment>
<dbReference type="Gene3D" id="3.30.590.10">
    <property type="entry name" value="Glutamine synthetase/guanido kinase, catalytic domain"/>
    <property type="match status" value="1"/>
</dbReference>
<evidence type="ECO:0000256" key="2">
    <source>
        <dbReference type="ARBA" id="ARBA00022598"/>
    </source>
</evidence>
<evidence type="ECO:0000256" key="1">
    <source>
        <dbReference type="ARBA" id="ARBA00009897"/>
    </source>
</evidence>
<evidence type="ECO:0000313" key="9">
    <source>
        <dbReference type="EMBL" id="GHO52416.1"/>
    </source>
</evidence>
<evidence type="ECO:0000256" key="6">
    <source>
        <dbReference type="RuleBase" id="RU000384"/>
    </source>
</evidence>
<reference evidence="9 10" key="1">
    <citation type="journal article" date="2021" name="Int. J. Syst. Evol. Microbiol.">
        <title>Reticulibacter mediterranei gen. nov., sp. nov., within the new family Reticulibacteraceae fam. nov., and Ktedonospora formicarum gen. nov., sp. nov., Ktedonobacter robiniae sp. nov., Dictyobacter formicarum sp. nov. and Dictyobacter arantiisoli sp. nov., belonging to the class Ktedonobacteria.</title>
        <authorList>
            <person name="Yabe S."/>
            <person name="Zheng Y."/>
            <person name="Wang C.M."/>
            <person name="Sakai Y."/>
            <person name="Abe K."/>
            <person name="Yokota A."/>
            <person name="Donadio S."/>
            <person name="Cavaletti L."/>
            <person name="Monciardini P."/>
        </authorList>
    </citation>
    <scope>NUCLEOTIDE SEQUENCE [LARGE SCALE GENOMIC DNA]</scope>
    <source>
        <strain evidence="9 10">SOSP1-30</strain>
    </source>
</reference>
<dbReference type="PANTHER" id="PTHR43785:SF12">
    <property type="entry name" value="TYPE-1 GLUTAMINE SYNTHETASE 2"/>
    <property type="match status" value="1"/>
</dbReference>
<dbReference type="InterPro" id="IPR036651">
    <property type="entry name" value="Gln_synt_N_sf"/>
</dbReference>
<dbReference type="PROSITE" id="PS51987">
    <property type="entry name" value="GS_CATALYTIC"/>
    <property type="match status" value="1"/>
</dbReference>
<evidence type="ECO:0000259" key="7">
    <source>
        <dbReference type="PROSITE" id="PS51986"/>
    </source>
</evidence>
<dbReference type="Proteomes" id="UP000654345">
    <property type="component" value="Unassembled WGS sequence"/>
</dbReference>
<dbReference type="InterPro" id="IPR008146">
    <property type="entry name" value="Gln_synth_cat_dom"/>
</dbReference>